<protein>
    <recommendedName>
        <fullName evidence="4">Peptidase S9 prolyl oligopeptidase catalytic domain-containing protein</fullName>
    </recommendedName>
</protein>
<accession>A0ABN6MWF2</accession>
<evidence type="ECO:0000313" key="2">
    <source>
        <dbReference type="EMBL" id="BDG04038.1"/>
    </source>
</evidence>
<dbReference type="EMBL" id="AP025591">
    <property type="protein sequence ID" value="BDG04038.1"/>
    <property type="molecule type" value="Genomic_DNA"/>
</dbReference>
<organism evidence="2 3">
    <name type="scientific">Anaeromyxobacter oryzae</name>
    <dbReference type="NCBI Taxonomy" id="2918170"/>
    <lineage>
        <taxon>Bacteria</taxon>
        <taxon>Pseudomonadati</taxon>
        <taxon>Myxococcota</taxon>
        <taxon>Myxococcia</taxon>
        <taxon>Myxococcales</taxon>
        <taxon>Cystobacterineae</taxon>
        <taxon>Anaeromyxobacteraceae</taxon>
        <taxon>Anaeromyxobacter</taxon>
    </lineage>
</organism>
<evidence type="ECO:0000256" key="1">
    <source>
        <dbReference type="SAM" id="MobiDB-lite"/>
    </source>
</evidence>
<sequence length="316" mass="33353">MPLPRLHRAVDVLAMWSEDLKRLAPAPFVGADGAPLDCFGPLPALPPPPGPSGAWRAPSPRPTPGDAEMHVEATPPRGRPRGTLVLVPPWKLPRLSLLSGWRALLAGAGWEVWTLIPPRHLHRAAPGSRSGEGFVSPDVPALRAAFEQLVLELRVLAALARERPGEAGVIGLSLGGLAALLAATAPERLDLAAAIGPPAELAAVFARTRIGRRYLRLATRAGAPPPPPAALEAMLAPFRPEARRPTARRVLVAVGAEDRIALPEGALAVARAWGAEARTYPRGHLTLLFACGAVRRDLVRFASPERDAPAVAPAAR</sequence>
<dbReference type="SUPFAM" id="SSF53474">
    <property type="entry name" value="alpha/beta-Hydrolases"/>
    <property type="match status" value="1"/>
</dbReference>
<proteinExistence type="predicted"/>
<keyword evidence="3" id="KW-1185">Reference proteome</keyword>
<evidence type="ECO:0000313" key="3">
    <source>
        <dbReference type="Proteomes" id="UP001162891"/>
    </source>
</evidence>
<name>A0ABN6MWF2_9BACT</name>
<gene>
    <name evidence="2" type="ORF">AMOR_30340</name>
</gene>
<feature type="region of interest" description="Disordered" evidence="1">
    <location>
        <begin position="43"/>
        <end position="82"/>
    </location>
</feature>
<evidence type="ECO:0008006" key="4">
    <source>
        <dbReference type="Google" id="ProtNLM"/>
    </source>
</evidence>
<dbReference type="RefSeq" id="WP_248352413.1">
    <property type="nucleotide sequence ID" value="NZ_AP025591.1"/>
</dbReference>
<dbReference type="Proteomes" id="UP001162891">
    <property type="component" value="Chromosome"/>
</dbReference>
<dbReference type="Gene3D" id="3.40.50.1820">
    <property type="entry name" value="alpha/beta hydrolase"/>
    <property type="match status" value="1"/>
</dbReference>
<reference evidence="3" key="1">
    <citation type="journal article" date="2022" name="Int. J. Syst. Evol. Microbiol.">
        <title>Anaeromyxobacter oryzae sp. nov., Anaeromyxobacter diazotrophicus sp. nov. and Anaeromyxobacter paludicola sp. nov., isolated from paddy soils.</title>
        <authorList>
            <person name="Itoh H."/>
            <person name="Xu Z."/>
            <person name="Mise K."/>
            <person name="Masuda Y."/>
            <person name="Ushijima N."/>
            <person name="Hayakawa C."/>
            <person name="Shiratori Y."/>
            <person name="Senoo K."/>
        </authorList>
    </citation>
    <scope>NUCLEOTIDE SEQUENCE [LARGE SCALE GENOMIC DNA]</scope>
    <source>
        <strain evidence="3">Red232</strain>
    </source>
</reference>
<dbReference type="InterPro" id="IPR029058">
    <property type="entry name" value="AB_hydrolase_fold"/>
</dbReference>